<dbReference type="InterPro" id="IPR017582">
    <property type="entry name" value="SelU"/>
</dbReference>
<evidence type="ECO:0000313" key="4">
    <source>
        <dbReference type="Proteomes" id="UP001597282"/>
    </source>
</evidence>
<dbReference type="NCBIfam" id="NF008752">
    <property type="entry name" value="PRK11784.1-4"/>
    <property type="match status" value="1"/>
</dbReference>
<comment type="caution">
    <text evidence="3">The sequence shown here is derived from an EMBL/GenBank/DDBJ whole genome shotgun (WGS) entry which is preliminary data.</text>
</comment>
<dbReference type="InterPro" id="IPR001763">
    <property type="entry name" value="Rhodanese-like_dom"/>
</dbReference>
<accession>A0ABW4C6T4</accession>
<sequence length="354" mass="40483">MKDIEIDAALHEAGICWIDVRSPGEFQTATIPGAANVPLFDNEERAQIGTLYKQQGKKEAIHLGMEIVSPKIPHLVKSVQEVSQGRTPLLFCWRGGMRSRSMAVFLDLVEMPVLRLKGGYRAYRENVVQRLSNYCLQPRLIVLHGLTGVGKTALLHRLRTSGLPVLDLEGLAGHRGSAFGSLGEIHPRNQRMFDSLLLRTLEEYSEAPYLFMEAESRRIGRVHMPDFLEEAKEAGISVLVEASMETRVHHILDSYLADAGNHETFHQDVLDALARIDRRFPPETRTQLHEWAQREEYAPMVQTLLQEYYDPRYRHTQDPYEKTCALRICSNDLDRATEDLKRFYRQLQPARAHT</sequence>
<dbReference type="GO" id="GO:0016740">
    <property type="term" value="F:transferase activity"/>
    <property type="evidence" value="ECO:0007669"/>
    <property type="project" value="UniProtKB-KW"/>
</dbReference>
<dbReference type="InterPro" id="IPR036873">
    <property type="entry name" value="Rhodanese-like_dom_sf"/>
</dbReference>
<evidence type="ECO:0000313" key="3">
    <source>
        <dbReference type="EMBL" id="MFD1425370.1"/>
    </source>
</evidence>
<evidence type="ECO:0000256" key="1">
    <source>
        <dbReference type="ARBA" id="ARBA00023266"/>
    </source>
</evidence>
<dbReference type="RefSeq" id="WP_380162063.1">
    <property type="nucleotide sequence ID" value="NZ_JBHTNU010000001.1"/>
</dbReference>
<evidence type="ECO:0000259" key="2">
    <source>
        <dbReference type="PROSITE" id="PS50206"/>
    </source>
</evidence>
<protein>
    <submittedName>
        <fullName evidence="3">tRNA 2-selenouridine(34) synthase MnmH</fullName>
        <ecNumber evidence="3">2.5.1.-</ecNumber>
    </submittedName>
</protein>
<dbReference type="Proteomes" id="UP001597282">
    <property type="component" value="Unassembled WGS sequence"/>
</dbReference>
<dbReference type="InterPro" id="IPR058840">
    <property type="entry name" value="AAA_SelU"/>
</dbReference>
<dbReference type="EMBL" id="JBHTNU010000001">
    <property type="protein sequence ID" value="MFD1425370.1"/>
    <property type="molecule type" value="Genomic_DNA"/>
</dbReference>
<dbReference type="SUPFAM" id="SSF52540">
    <property type="entry name" value="P-loop containing nucleoside triphosphate hydrolases"/>
    <property type="match status" value="1"/>
</dbReference>
<keyword evidence="3" id="KW-0808">Transferase</keyword>
<keyword evidence="4" id="KW-1185">Reference proteome</keyword>
<dbReference type="PANTHER" id="PTHR30401:SF0">
    <property type="entry name" value="TRNA 2-SELENOURIDINE SYNTHASE"/>
    <property type="match status" value="1"/>
</dbReference>
<proteinExistence type="predicted"/>
<dbReference type="Gene3D" id="3.40.250.10">
    <property type="entry name" value="Rhodanese-like domain"/>
    <property type="match status" value="1"/>
</dbReference>
<dbReference type="SUPFAM" id="SSF52821">
    <property type="entry name" value="Rhodanese/Cell cycle control phosphatase"/>
    <property type="match status" value="1"/>
</dbReference>
<dbReference type="Pfam" id="PF26341">
    <property type="entry name" value="AAA_SelU"/>
    <property type="match status" value="1"/>
</dbReference>
<reference evidence="4" key="1">
    <citation type="journal article" date="2019" name="Int. J. Syst. Evol. Microbiol.">
        <title>The Global Catalogue of Microorganisms (GCM) 10K type strain sequencing project: providing services to taxonomists for standard genome sequencing and annotation.</title>
        <authorList>
            <consortium name="The Broad Institute Genomics Platform"/>
            <consortium name="The Broad Institute Genome Sequencing Center for Infectious Disease"/>
            <person name="Wu L."/>
            <person name="Ma J."/>
        </authorList>
    </citation>
    <scope>NUCLEOTIDE SEQUENCE [LARGE SCALE GENOMIC DNA]</scope>
    <source>
        <strain evidence="4">S1</strain>
    </source>
</reference>
<dbReference type="NCBIfam" id="NF008750">
    <property type="entry name" value="PRK11784.1-2"/>
    <property type="match status" value="1"/>
</dbReference>
<dbReference type="PROSITE" id="PS50206">
    <property type="entry name" value="RHODANESE_3"/>
    <property type="match status" value="1"/>
</dbReference>
<dbReference type="InterPro" id="IPR027417">
    <property type="entry name" value="P-loop_NTPase"/>
</dbReference>
<name>A0ABW4C6T4_9BACL</name>
<organism evidence="3 4">
    <name type="scientific">Kroppenstedtia sanguinis</name>
    <dbReference type="NCBI Taxonomy" id="1380684"/>
    <lineage>
        <taxon>Bacteria</taxon>
        <taxon>Bacillati</taxon>
        <taxon>Bacillota</taxon>
        <taxon>Bacilli</taxon>
        <taxon>Bacillales</taxon>
        <taxon>Thermoactinomycetaceae</taxon>
        <taxon>Kroppenstedtia</taxon>
    </lineage>
</organism>
<dbReference type="NCBIfam" id="TIGR03167">
    <property type="entry name" value="tRNA_sel_U_synt"/>
    <property type="match status" value="1"/>
</dbReference>
<dbReference type="PANTHER" id="PTHR30401">
    <property type="entry name" value="TRNA 2-SELENOURIDINE SYNTHASE"/>
    <property type="match status" value="1"/>
</dbReference>
<dbReference type="Pfam" id="PF00581">
    <property type="entry name" value="Rhodanese"/>
    <property type="match status" value="1"/>
</dbReference>
<keyword evidence="1" id="KW-0711">Selenium</keyword>
<dbReference type="EC" id="2.5.1.-" evidence="3"/>
<gene>
    <name evidence="3" type="primary">mnmH</name>
    <name evidence="3" type="ORF">ACFQ4Y_00270</name>
</gene>
<dbReference type="SMART" id="SM00450">
    <property type="entry name" value="RHOD"/>
    <property type="match status" value="1"/>
</dbReference>
<dbReference type="Gene3D" id="3.40.50.300">
    <property type="entry name" value="P-loop containing nucleotide triphosphate hydrolases"/>
    <property type="match status" value="1"/>
</dbReference>
<feature type="domain" description="Rhodanese" evidence="2">
    <location>
        <begin position="11"/>
        <end position="128"/>
    </location>
</feature>